<dbReference type="PANTHER" id="PTHR33591">
    <property type="entry name" value="BETA-CAROTENE ISOMERASE D27"/>
    <property type="match status" value="1"/>
</dbReference>
<dbReference type="GO" id="GO:0005506">
    <property type="term" value="F:iron ion binding"/>
    <property type="evidence" value="ECO:0007669"/>
    <property type="project" value="InterPro"/>
</dbReference>
<reference evidence="3" key="1">
    <citation type="journal article" date="2016" name="Nature">
        <title>The genome of the seagrass Zostera marina reveals angiosperm adaptation to the sea.</title>
        <authorList>
            <person name="Olsen J.L."/>
            <person name="Rouze P."/>
            <person name="Verhelst B."/>
            <person name="Lin Y.-C."/>
            <person name="Bayer T."/>
            <person name="Collen J."/>
            <person name="Dattolo E."/>
            <person name="De Paoli E."/>
            <person name="Dittami S."/>
            <person name="Maumus F."/>
            <person name="Michel G."/>
            <person name="Kersting A."/>
            <person name="Lauritano C."/>
            <person name="Lohaus R."/>
            <person name="Toepel M."/>
            <person name="Tonon T."/>
            <person name="Vanneste K."/>
            <person name="Amirebrahimi M."/>
            <person name="Brakel J."/>
            <person name="Bostroem C."/>
            <person name="Chovatia M."/>
            <person name="Grimwood J."/>
            <person name="Jenkins J.W."/>
            <person name="Jueterbock A."/>
            <person name="Mraz A."/>
            <person name="Stam W.T."/>
            <person name="Tice H."/>
            <person name="Bornberg-Bauer E."/>
            <person name="Green P.J."/>
            <person name="Pearson G.A."/>
            <person name="Procaccini G."/>
            <person name="Duarte C.M."/>
            <person name="Schmutz J."/>
            <person name="Reusch T.B.H."/>
            <person name="Van de Peer Y."/>
        </authorList>
    </citation>
    <scope>NUCLEOTIDE SEQUENCE [LARGE SCALE GENOMIC DNA]</scope>
    <source>
        <strain evidence="3">cv. Finnish</strain>
    </source>
</reference>
<gene>
    <name evidence="2" type="ORF">ZOSMA_94G00250</name>
</gene>
<organism evidence="2 3">
    <name type="scientific">Zostera marina</name>
    <name type="common">Eelgrass</name>
    <dbReference type="NCBI Taxonomy" id="29655"/>
    <lineage>
        <taxon>Eukaryota</taxon>
        <taxon>Viridiplantae</taxon>
        <taxon>Streptophyta</taxon>
        <taxon>Embryophyta</taxon>
        <taxon>Tracheophyta</taxon>
        <taxon>Spermatophyta</taxon>
        <taxon>Magnoliopsida</taxon>
        <taxon>Liliopsida</taxon>
        <taxon>Zosteraceae</taxon>
        <taxon>Zostera</taxon>
    </lineage>
</organism>
<dbReference type="OMA" id="EATNCAG"/>
<evidence type="ECO:0000313" key="2">
    <source>
        <dbReference type="EMBL" id="KMZ56501.1"/>
    </source>
</evidence>
<keyword evidence="3" id="KW-1185">Reference proteome</keyword>
<dbReference type="EMBL" id="LFYR01002171">
    <property type="protein sequence ID" value="KMZ56501.1"/>
    <property type="molecule type" value="Genomic_DNA"/>
</dbReference>
<evidence type="ECO:0000313" key="3">
    <source>
        <dbReference type="Proteomes" id="UP000036987"/>
    </source>
</evidence>
<dbReference type="InterPro" id="IPR038938">
    <property type="entry name" value="D27-like"/>
</dbReference>
<dbReference type="PANTHER" id="PTHR33591:SF1">
    <property type="entry name" value="BETA-CAROTENE ISOMERASE D27, CHLOROPLASTIC"/>
    <property type="match status" value="1"/>
</dbReference>
<sequence length="110" mass="12598">MVNKVRDSELHGRREKNVVYIKKCRYLEATNCAGMCINLCKMPTQKFIREELGIPIHMVPNFENMSCEMIFGQIPPDEGDDPAVNQPCYLTLCKAKKMHRVDCSSEVMEG</sequence>
<dbReference type="AlphaFoldDB" id="A0A0K9NIA6"/>
<feature type="domain" description="Beta-carotene isomerase D27-like C-terminal" evidence="1">
    <location>
        <begin position="5"/>
        <end position="77"/>
    </location>
</feature>
<dbReference type="InterPro" id="IPR025114">
    <property type="entry name" value="D27-like_C"/>
</dbReference>
<dbReference type="STRING" id="29655.A0A0K9NIA6"/>
<dbReference type="Proteomes" id="UP000036987">
    <property type="component" value="Unassembled WGS sequence"/>
</dbReference>
<dbReference type="Pfam" id="PF13225">
    <property type="entry name" value="D27-like_C"/>
    <property type="match status" value="1"/>
</dbReference>
<evidence type="ECO:0000259" key="1">
    <source>
        <dbReference type="Pfam" id="PF13225"/>
    </source>
</evidence>
<dbReference type="OrthoDB" id="416096at2759"/>
<comment type="caution">
    <text evidence="2">The sequence shown here is derived from an EMBL/GenBank/DDBJ whole genome shotgun (WGS) entry which is preliminary data.</text>
</comment>
<protein>
    <recommendedName>
        <fullName evidence="1">Beta-carotene isomerase D27-like C-terminal domain-containing protein</fullName>
    </recommendedName>
</protein>
<proteinExistence type="predicted"/>
<accession>A0A0K9NIA6</accession>
<name>A0A0K9NIA6_ZOSMR</name>